<dbReference type="Pfam" id="PF00589">
    <property type="entry name" value="Phage_integrase"/>
    <property type="match status" value="1"/>
</dbReference>
<keyword evidence="4" id="KW-0159">Chromosome partition</keyword>
<dbReference type="RefSeq" id="WP_186741023.1">
    <property type="nucleotide sequence ID" value="NZ_CP060394.1"/>
</dbReference>
<evidence type="ECO:0000256" key="7">
    <source>
        <dbReference type="ARBA" id="ARBA00023172"/>
    </source>
</evidence>
<dbReference type="InterPro" id="IPR013762">
    <property type="entry name" value="Integrase-like_cat_sf"/>
</dbReference>
<keyword evidence="5" id="KW-0229">DNA integration</keyword>
<dbReference type="PROSITE" id="PS51900">
    <property type="entry name" value="CB"/>
    <property type="match status" value="1"/>
</dbReference>
<evidence type="ECO:0000259" key="10">
    <source>
        <dbReference type="PROSITE" id="PS51898"/>
    </source>
</evidence>
<dbReference type="InterPro" id="IPR044068">
    <property type="entry name" value="CB"/>
</dbReference>
<dbReference type="GO" id="GO:0003677">
    <property type="term" value="F:DNA binding"/>
    <property type="evidence" value="ECO:0007669"/>
    <property type="project" value="UniProtKB-UniRule"/>
</dbReference>
<dbReference type="SUPFAM" id="SSF56349">
    <property type="entry name" value="DNA breaking-rejoining enzymes"/>
    <property type="match status" value="1"/>
</dbReference>
<keyword evidence="13" id="KW-1185">Reference proteome</keyword>
<name>A0A7G8BE83_9BACT</name>
<sequence>MEFEAFLSHWQATKNVSPQTIRAYRSDLQFFEAFLQQEGTRGIEQVDHGVINKYIEYMKQMPNPRFGRTGLSDASISRRLASLSSYLEFTRATSNHQLHNPMLDFTRRWSKNDDPKPIEEVDLDRLLSGVTSLRDRFLLTLFVATGLRVSEMYQLNRDSITIEEEVGDIGDVRVLGTGEVIGKGNKKRRFFVDYETLRLYAEYMATRADETPALFLSERKQRMSVRAMEYTLAAWCRKLSLSHANVHRLRHSYATRLANANISSLILKDLMGHTSLSTTQRYFKLHDTTLARGYFSAMEFLRTGS</sequence>
<evidence type="ECO:0000256" key="6">
    <source>
        <dbReference type="ARBA" id="ARBA00023125"/>
    </source>
</evidence>
<evidence type="ECO:0000256" key="2">
    <source>
        <dbReference type="ARBA" id="ARBA00022490"/>
    </source>
</evidence>
<dbReference type="PANTHER" id="PTHR30349">
    <property type="entry name" value="PHAGE INTEGRASE-RELATED"/>
    <property type="match status" value="1"/>
</dbReference>
<dbReference type="GO" id="GO:0005737">
    <property type="term" value="C:cytoplasm"/>
    <property type="evidence" value="ECO:0007669"/>
    <property type="project" value="UniProtKB-SubCell"/>
</dbReference>
<dbReference type="InterPro" id="IPR050090">
    <property type="entry name" value="Tyrosine_recombinase_XerCD"/>
</dbReference>
<feature type="domain" description="Tyr recombinase" evidence="10">
    <location>
        <begin position="113"/>
        <end position="295"/>
    </location>
</feature>
<keyword evidence="2" id="KW-0963">Cytoplasm</keyword>
<evidence type="ECO:0000313" key="13">
    <source>
        <dbReference type="Proteomes" id="UP000515312"/>
    </source>
</evidence>
<feature type="domain" description="Core-binding (CB)" evidence="11">
    <location>
        <begin position="1"/>
        <end position="91"/>
    </location>
</feature>
<dbReference type="GO" id="GO:0015074">
    <property type="term" value="P:DNA integration"/>
    <property type="evidence" value="ECO:0007669"/>
    <property type="project" value="UniProtKB-KW"/>
</dbReference>
<keyword evidence="6 9" id="KW-0238">DNA-binding</keyword>
<dbReference type="GO" id="GO:0007059">
    <property type="term" value="P:chromosome segregation"/>
    <property type="evidence" value="ECO:0007669"/>
    <property type="project" value="UniProtKB-KW"/>
</dbReference>
<dbReference type="PROSITE" id="PS51898">
    <property type="entry name" value="TYR_RECOMBINASE"/>
    <property type="match status" value="1"/>
</dbReference>
<dbReference type="GO" id="GO:0051301">
    <property type="term" value="P:cell division"/>
    <property type="evidence" value="ECO:0007669"/>
    <property type="project" value="UniProtKB-KW"/>
</dbReference>
<protein>
    <submittedName>
        <fullName evidence="12">Tyrosine-type recombinase/integrase</fullName>
    </submittedName>
</protein>
<dbReference type="Gene3D" id="1.10.443.10">
    <property type="entry name" value="Intergrase catalytic core"/>
    <property type="match status" value="1"/>
</dbReference>
<evidence type="ECO:0000256" key="9">
    <source>
        <dbReference type="PROSITE-ProRule" id="PRU01248"/>
    </source>
</evidence>
<accession>A0A7G8BE83</accession>
<dbReference type="KEGG" id="adin:H7849_17250"/>
<evidence type="ECO:0000313" key="12">
    <source>
        <dbReference type="EMBL" id="QNI30853.1"/>
    </source>
</evidence>
<dbReference type="Gene3D" id="1.10.150.130">
    <property type="match status" value="1"/>
</dbReference>
<dbReference type="AlphaFoldDB" id="A0A7G8BE83"/>
<evidence type="ECO:0000256" key="1">
    <source>
        <dbReference type="ARBA" id="ARBA00004496"/>
    </source>
</evidence>
<dbReference type="InterPro" id="IPR002104">
    <property type="entry name" value="Integrase_catalytic"/>
</dbReference>
<evidence type="ECO:0000256" key="5">
    <source>
        <dbReference type="ARBA" id="ARBA00022908"/>
    </source>
</evidence>
<keyword evidence="7" id="KW-0233">DNA recombination</keyword>
<dbReference type="Proteomes" id="UP000515312">
    <property type="component" value="Chromosome"/>
</dbReference>
<evidence type="ECO:0000256" key="4">
    <source>
        <dbReference type="ARBA" id="ARBA00022829"/>
    </source>
</evidence>
<evidence type="ECO:0000256" key="3">
    <source>
        <dbReference type="ARBA" id="ARBA00022618"/>
    </source>
</evidence>
<keyword evidence="3" id="KW-0132">Cell division</keyword>
<dbReference type="Pfam" id="PF02899">
    <property type="entry name" value="Phage_int_SAM_1"/>
    <property type="match status" value="1"/>
</dbReference>
<dbReference type="InterPro" id="IPR010998">
    <property type="entry name" value="Integrase_recombinase_N"/>
</dbReference>
<dbReference type="EMBL" id="CP060394">
    <property type="protein sequence ID" value="QNI30853.1"/>
    <property type="molecule type" value="Genomic_DNA"/>
</dbReference>
<comment type="subcellular location">
    <subcellularLocation>
        <location evidence="1">Cytoplasm</location>
    </subcellularLocation>
</comment>
<dbReference type="InterPro" id="IPR011010">
    <property type="entry name" value="DNA_brk_join_enz"/>
</dbReference>
<keyword evidence="8" id="KW-0131">Cell cycle</keyword>
<reference evidence="12 13" key="1">
    <citation type="submission" date="2020-08" db="EMBL/GenBank/DDBJ databases">
        <title>Edaphobacter telluris sp. nov. and Acidobacterium dinghuensis sp. nov., two acidobacteria isolated from forest soil.</title>
        <authorList>
            <person name="Fu J."/>
            <person name="Qiu L."/>
        </authorList>
    </citation>
    <scope>NUCLEOTIDE SEQUENCE [LARGE SCALE GENOMIC DNA]</scope>
    <source>
        <strain evidence="12">4Y35</strain>
    </source>
</reference>
<organism evidence="12 13">
    <name type="scientific">Alloacidobacterium dinghuense</name>
    <dbReference type="NCBI Taxonomy" id="2763107"/>
    <lineage>
        <taxon>Bacteria</taxon>
        <taxon>Pseudomonadati</taxon>
        <taxon>Acidobacteriota</taxon>
        <taxon>Terriglobia</taxon>
        <taxon>Terriglobales</taxon>
        <taxon>Acidobacteriaceae</taxon>
        <taxon>Alloacidobacterium</taxon>
    </lineage>
</organism>
<evidence type="ECO:0000259" key="11">
    <source>
        <dbReference type="PROSITE" id="PS51900"/>
    </source>
</evidence>
<proteinExistence type="predicted"/>
<dbReference type="GO" id="GO:0006310">
    <property type="term" value="P:DNA recombination"/>
    <property type="evidence" value="ECO:0007669"/>
    <property type="project" value="UniProtKB-KW"/>
</dbReference>
<gene>
    <name evidence="12" type="ORF">H7849_17250</name>
</gene>
<evidence type="ECO:0000256" key="8">
    <source>
        <dbReference type="ARBA" id="ARBA00023306"/>
    </source>
</evidence>
<dbReference type="PANTHER" id="PTHR30349:SF77">
    <property type="entry name" value="TYROSINE RECOMBINASE XERC"/>
    <property type="match status" value="1"/>
</dbReference>
<dbReference type="InterPro" id="IPR004107">
    <property type="entry name" value="Integrase_SAM-like_N"/>
</dbReference>